<evidence type="ECO:0000313" key="2">
    <source>
        <dbReference type="Proteomes" id="UP000800200"/>
    </source>
</evidence>
<sequence length="80" mass="9031">MSALLRQGYPSLLITTSISPRIVWTYPYSCKHLLCLALLYPPRRCGEAEVREPLDFFGKSLAITISLSLCDEVVYGLSHR</sequence>
<dbReference type="AlphaFoldDB" id="A0A6A6DJH0"/>
<name>A0A6A6DJH0_9PEZI</name>
<keyword evidence="2" id="KW-1185">Reference proteome</keyword>
<proteinExistence type="predicted"/>
<accession>A0A6A6DJH0</accession>
<organism evidence="1 2">
    <name type="scientific">Zopfia rhizophila CBS 207.26</name>
    <dbReference type="NCBI Taxonomy" id="1314779"/>
    <lineage>
        <taxon>Eukaryota</taxon>
        <taxon>Fungi</taxon>
        <taxon>Dikarya</taxon>
        <taxon>Ascomycota</taxon>
        <taxon>Pezizomycotina</taxon>
        <taxon>Dothideomycetes</taxon>
        <taxon>Dothideomycetes incertae sedis</taxon>
        <taxon>Zopfiaceae</taxon>
        <taxon>Zopfia</taxon>
    </lineage>
</organism>
<reference evidence="1" key="1">
    <citation type="journal article" date="2020" name="Stud. Mycol.">
        <title>101 Dothideomycetes genomes: a test case for predicting lifestyles and emergence of pathogens.</title>
        <authorList>
            <person name="Haridas S."/>
            <person name="Albert R."/>
            <person name="Binder M."/>
            <person name="Bloem J."/>
            <person name="Labutti K."/>
            <person name="Salamov A."/>
            <person name="Andreopoulos B."/>
            <person name="Baker S."/>
            <person name="Barry K."/>
            <person name="Bills G."/>
            <person name="Bluhm B."/>
            <person name="Cannon C."/>
            <person name="Castanera R."/>
            <person name="Culley D."/>
            <person name="Daum C."/>
            <person name="Ezra D."/>
            <person name="Gonzalez J."/>
            <person name="Henrissat B."/>
            <person name="Kuo A."/>
            <person name="Liang C."/>
            <person name="Lipzen A."/>
            <person name="Lutzoni F."/>
            <person name="Magnuson J."/>
            <person name="Mondo S."/>
            <person name="Nolan M."/>
            <person name="Ohm R."/>
            <person name="Pangilinan J."/>
            <person name="Park H.-J."/>
            <person name="Ramirez L."/>
            <person name="Alfaro M."/>
            <person name="Sun H."/>
            <person name="Tritt A."/>
            <person name="Yoshinaga Y."/>
            <person name="Zwiers L.-H."/>
            <person name="Turgeon B."/>
            <person name="Goodwin S."/>
            <person name="Spatafora J."/>
            <person name="Crous P."/>
            <person name="Grigoriev I."/>
        </authorList>
    </citation>
    <scope>NUCLEOTIDE SEQUENCE</scope>
    <source>
        <strain evidence="1">CBS 207.26</strain>
    </source>
</reference>
<evidence type="ECO:0000313" key="1">
    <source>
        <dbReference type="EMBL" id="KAF2179621.1"/>
    </source>
</evidence>
<dbReference type="Proteomes" id="UP000800200">
    <property type="component" value="Unassembled WGS sequence"/>
</dbReference>
<gene>
    <name evidence="1" type="ORF">K469DRAFT_716129</name>
</gene>
<protein>
    <submittedName>
        <fullName evidence="1">Uncharacterized protein</fullName>
    </submittedName>
</protein>
<dbReference type="EMBL" id="ML994664">
    <property type="protein sequence ID" value="KAF2179621.1"/>
    <property type="molecule type" value="Genomic_DNA"/>
</dbReference>